<feature type="compositionally biased region" description="Low complexity" evidence="1">
    <location>
        <begin position="1275"/>
        <end position="1290"/>
    </location>
</feature>
<feature type="compositionally biased region" description="Low complexity" evidence="1">
    <location>
        <begin position="1161"/>
        <end position="1171"/>
    </location>
</feature>
<feature type="signal peptide" evidence="2">
    <location>
        <begin position="1"/>
        <end position="28"/>
    </location>
</feature>
<evidence type="ECO:0000256" key="1">
    <source>
        <dbReference type="SAM" id="MobiDB-lite"/>
    </source>
</evidence>
<feature type="region of interest" description="Disordered" evidence="1">
    <location>
        <begin position="699"/>
        <end position="1420"/>
    </location>
</feature>
<feature type="compositionally biased region" description="Low complexity" evidence="1">
    <location>
        <begin position="704"/>
        <end position="719"/>
    </location>
</feature>
<feature type="compositionally biased region" description="Low complexity" evidence="1">
    <location>
        <begin position="1194"/>
        <end position="1230"/>
    </location>
</feature>
<comment type="caution">
    <text evidence="3">The sequence shown here is derived from an EMBL/GenBank/DDBJ whole genome shotgun (WGS) entry which is preliminary data.</text>
</comment>
<feature type="compositionally biased region" description="Low complexity" evidence="1">
    <location>
        <begin position="1126"/>
        <end position="1149"/>
    </location>
</feature>
<feature type="compositionally biased region" description="Low complexity" evidence="1">
    <location>
        <begin position="800"/>
        <end position="816"/>
    </location>
</feature>
<feature type="compositionally biased region" description="Basic and acidic residues" evidence="1">
    <location>
        <begin position="785"/>
        <end position="794"/>
    </location>
</feature>
<feature type="compositionally biased region" description="Low complexity" evidence="1">
    <location>
        <begin position="913"/>
        <end position="925"/>
    </location>
</feature>
<keyword evidence="4" id="KW-1185">Reference proteome</keyword>
<proteinExistence type="predicted"/>
<sequence>MNESTLVRFLASPGCLAAAFHLLLLSQSTPTSLDMSFSEDSFITFDHGHLYSPGRLLMLNPHTPPDPYGTSDYPDPPNLKPADMGPTGEEKGFSRTRLVFDDRNQPLNLDTSKQDEKDRLMHLEVIQLLVGNSSVGYRPGSQKLLCKVVKRPLIVPDIKVQELPRENDLVFAKVYDPLFYSRTPDPLDAPFKATTRADMDLSDEVGAYSALYKKGLTGYPKIAPQYHGCWTAKVGSLHPVFQGQSRHVGVLLTEYIDGVILRRCFSYGHAPTEALPLYYHSPSPATLQVDEETRLGTMAQLLEGFVEQEYAGITHCNIHPDKIILSLRNGPVHLEKPRLCLVGYRTAVVDDLMRDPQDPYEHFPTMPHPILRFGIERLDPFLGWIPPEWKTKGAESAPLHCWILETFGDFNSNNQDLDDSAAENLDYVAELERYIAAVEVEEAAEKAAEDALPFRGGFITADTKIEDMPTELPKAFFIPLNRLIPLNEDIVIAAMLEEDRIRPRGPLFIDIQDSDRQDFWDVMQGRVPFPSSDDRLIELFNRFASGTDDVEKLKGASRDMLHILWILRKFPHLHHSPGETIIRGPGLVPAELPRAFDTSLDRLPPLDENLYTAAMSEFDRICPYGPIHIEITDSDEQDFWDVIHGQVALPTSEARLIKLFNRFASVADDPETLVRVEHSMMEILWVLRKFPYLNPSPGETIIRGPGESSSAGEPFSSSGVHDSPQESHGTRSEEPTIISSSGFDEDDSMFSENEPRVRIEAKPGDEPTFPHRSRRPGSEAASESDEGRRDRLARGESSSEDSQSTRSRLSSMSISSYGKSRPVSPVPNVGVVAGGHQSEVSRPGSAEGQGNLAVPSRGIRTELPGSSRPRSQVASLRFAIPEVPGDLGRGSTIVPSGDTGTVSADPGERVLHSGSRSRSSSSLRSLGEENLPEVMSQLAIGTSRPQAPSHVGSSTGSVFARPRAQSGDGGMDRLTEGLSLASIEEEQPAEADPTVQGPEQRPEPEPEPEQRTEPKSKPESKPEPEPKSRPEPKPKPEPKSERRIPGYLHSTLTSRRHSVTHRAEETPSARGTPSTAPAGSVRRSGSTRTRPPPLDLPAAGESAPGPKSPKKAGTLETPGAASKSPTKIAASGTPAAAPKSPKKAATPGTFGTAPRSPVKPSTPATARRAPAPRSPVKPSTPVTARRTPAVGSPATSTAARTAAGSETPTPSTASARVSTSTAPTKAPASTVRARSEEASTLPTEASAPASERRAAKPRSPTKPTAARTRGRATKPETPTPSAASARPSTSMGSGVSSAARSIFFSPGGSRRVRGREEPVQEHAGGAPTEPWLAAFGDYVRDSVTPSPTPGLSGRLSDLPILAEAPLPEQPVLSSRARGPGSPEVPQAPETPTRPARRSVQTSSTPAATGDEEPKDDQRKS</sequence>
<evidence type="ECO:0000313" key="3">
    <source>
        <dbReference type="EMBL" id="TDZ19193.1"/>
    </source>
</evidence>
<accession>A0A484FMK3</accession>
<dbReference type="OrthoDB" id="4267316at2759"/>
<reference evidence="4" key="1">
    <citation type="journal article" date="2013" name="New Phytol.">
        <title>Comparative genomic and transcriptomic analyses reveal the hemibiotrophic stage shift of Colletotrichum fungi.</title>
        <authorList>
            <person name="Gan P."/>
            <person name="Ikeda K."/>
            <person name="Irieda H."/>
            <person name="Narusaka M."/>
            <person name="O'Connell R.J."/>
            <person name="Narusaka Y."/>
            <person name="Takano Y."/>
            <person name="Kubo Y."/>
            <person name="Shirasu K."/>
        </authorList>
    </citation>
    <scope>NUCLEOTIDE SEQUENCE [LARGE SCALE GENOMIC DNA]</scope>
    <source>
        <strain evidence="4">104-T / ATCC 96160 / CBS 514.97 / LARS 414 / MAFF 240422</strain>
    </source>
</reference>
<organism evidence="3 4">
    <name type="scientific">Colletotrichum orbiculare (strain 104-T / ATCC 96160 / CBS 514.97 / LARS 414 / MAFF 240422)</name>
    <name type="common">Cucumber anthracnose fungus</name>
    <name type="synonym">Colletotrichum lagenarium</name>
    <dbReference type="NCBI Taxonomy" id="1213857"/>
    <lineage>
        <taxon>Eukaryota</taxon>
        <taxon>Fungi</taxon>
        <taxon>Dikarya</taxon>
        <taxon>Ascomycota</taxon>
        <taxon>Pezizomycotina</taxon>
        <taxon>Sordariomycetes</taxon>
        <taxon>Hypocreomycetidae</taxon>
        <taxon>Glomerellales</taxon>
        <taxon>Glomerellaceae</taxon>
        <taxon>Colletotrichum</taxon>
        <taxon>Colletotrichum orbiculare species complex</taxon>
    </lineage>
</organism>
<feature type="region of interest" description="Disordered" evidence="1">
    <location>
        <begin position="61"/>
        <end position="97"/>
    </location>
</feature>
<feature type="compositionally biased region" description="Basic and acidic residues" evidence="1">
    <location>
        <begin position="753"/>
        <end position="769"/>
    </location>
</feature>
<evidence type="ECO:0000313" key="4">
    <source>
        <dbReference type="Proteomes" id="UP000014480"/>
    </source>
</evidence>
<feature type="compositionally biased region" description="Low complexity" evidence="1">
    <location>
        <begin position="1079"/>
        <end position="1089"/>
    </location>
</feature>
<keyword evidence="2" id="KW-0732">Signal</keyword>
<reference evidence="4" key="2">
    <citation type="journal article" date="2019" name="Mol. Plant Microbe Interact.">
        <title>Genome sequence resources for four phytopathogenic fungi from the Colletotrichum orbiculare species complex.</title>
        <authorList>
            <person name="Gan P."/>
            <person name="Tsushima A."/>
            <person name="Narusaka M."/>
            <person name="Narusaka Y."/>
            <person name="Takano Y."/>
            <person name="Kubo Y."/>
            <person name="Shirasu K."/>
        </authorList>
    </citation>
    <scope>GENOME REANNOTATION</scope>
    <source>
        <strain evidence="4">104-T / ATCC 96160 / CBS 514.97 / LARS 414 / MAFF 240422</strain>
    </source>
</reference>
<evidence type="ECO:0000256" key="2">
    <source>
        <dbReference type="SAM" id="SignalP"/>
    </source>
</evidence>
<name>A0A484FMK3_COLOR</name>
<feature type="chain" id="PRO_5019785667" description="Protein kinase domain-containing protein" evidence="2">
    <location>
        <begin position="29"/>
        <end position="1420"/>
    </location>
</feature>
<dbReference type="EMBL" id="AMCV02000020">
    <property type="protein sequence ID" value="TDZ19193.1"/>
    <property type="molecule type" value="Genomic_DNA"/>
</dbReference>
<feature type="compositionally biased region" description="Polar residues" evidence="1">
    <location>
        <begin position="939"/>
        <end position="957"/>
    </location>
</feature>
<dbReference type="Proteomes" id="UP000014480">
    <property type="component" value="Unassembled WGS sequence"/>
</dbReference>
<gene>
    <name evidence="3" type="ORF">Cob_v007546</name>
</gene>
<evidence type="ECO:0008006" key="5">
    <source>
        <dbReference type="Google" id="ProtNLM"/>
    </source>
</evidence>
<protein>
    <recommendedName>
        <fullName evidence="5">Protein kinase domain-containing protein</fullName>
    </recommendedName>
</protein>
<feature type="compositionally biased region" description="Basic and acidic residues" evidence="1">
    <location>
        <begin position="723"/>
        <end position="734"/>
    </location>
</feature>
<feature type="compositionally biased region" description="Basic and acidic residues" evidence="1">
    <location>
        <begin position="1000"/>
        <end position="1044"/>
    </location>
</feature>
<feature type="compositionally biased region" description="Basic and acidic residues" evidence="1">
    <location>
        <begin position="88"/>
        <end position="97"/>
    </location>
</feature>